<dbReference type="Pfam" id="PF12728">
    <property type="entry name" value="HTH_17"/>
    <property type="match status" value="1"/>
</dbReference>
<feature type="domain" description="Helix-turn-helix" evidence="1">
    <location>
        <begin position="56"/>
        <end position="89"/>
    </location>
</feature>
<evidence type="ECO:0000259" key="1">
    <source>
        <dbReference type="Pfam" id="PF12728"/>
    </source>
</evidence>
<organism evidence="2 3">
    <name type="scientific">Microbacterium terricola</name>
    <dbReference type="NCBI Taxonomy" id="344163"/>
    <lineage>
        <taxon>Bacteria</taxon>
        <taxon>Bacillati</taxon>
        <taxon>Actinomycetota</taxon>
        <taxon>Actinomycetes</taxon>
        <taxon>Micrococcales</taxon>
        <taxon>Microbacteriaceae</taxon>
        <taxon>Microbacterium</taxon>
    </lineage>
</organism>
<sequence length="163" mass="17668">MTEPASRTQPELSVAEREFAIAAGVSSDAFTGESAEINAQWQAASAAWVEAEKSSWLTTVEVAKLLNVTVAEVRRLRARGDLTAGRAGREFAYPNWQFTSGGRFLPGLRVLLSAFPPDYDPLDIAAFMTTSTEDLDAASPKEWLESGGDAHRLVHLIGDLSWA</sequence>
<accession>A0ABM8E2P5</accession>
<dbReference type="Proteomes" id="UP001317779">
    <property type="component" value="Chromosome"/>
</dbReference>
<dbReference type="EMBL" id="AP027141">
    <property type="protein sequence ID" value="BDV32244.1"/>
    <property type="molecule type" value="Genomic_DNA"/>
</dbReference>
<gene>
    <name evidence="2" type="ORF">Microterr_29040</name>
</gene>
<name>A0ABM8E2P5_9MICO</name>
<reference evidence="2 3" key="1">
    <citation type="submission" date="2022-12" db="EMBL/GenBank/DDBJ databases">
        <title>Microbacterium terricola strain KV-448 chromosome, complete genome.</title>
        <authorList>
            <person name="Oshima T."/>
            <person name="Moriya T."/>
            <person name="Bessho Y."/>
        </authorList>
    </citation>
    <scope>NUCLEOTIDE SEQUENCE [LARGE SCALE GENOMIC DNA]</scope>
    <source>
        <strain evidence="2 3">KV-448</strain>
    </source>
</reference>
<evidence type="ECO:0000313" key="2">
    <source>
        <dbReference type="EMBL" id="BDV32244.1"/>
    </source>
</evidence>
<proteinExistence type="predicted"/>
<keyword evidence="3" id="KW-1185">Reference proteome</keyword>
<evidence type="ECO:0000313" key="3">
    <source>
        <dbReference type="Proteomes" id="UP001317779"/>
    </source>
</evidence>
<protein>
    <recommendedName>
        <fullName evidence="1">Helix-turn-helix domain-containing protein</fullName>
    </recommendedName>
</protein>
<dbReference type="RefSeq" id="WP_263797097.1">
    <property type="nucleotide sequence ID" value="NZ_AP027141.1"/>
</dbReference>
<dbReference type="InterPro" id="IPR041657">
    <property type="entry name" value="HTH_17"/>
</dbReference>